<proteinExistence type="predicted"/>
<gene>
    <name evidence="2" type="ORF">EOD42_24785</name>
</gene>
<keyword evidence="3" id="KW-1185">Reference proteome</keyword>
<dbReference type="EMBL" id="SACL01000017">
    <property type="protein sequence ID" value="RVT89617.1"/>
    <property type="molecule type" value="Genomic_DNA"/>
</dbReference>
<evidence type="ECO:0000256" key="1">
    <source>
        <dbReference type="SAM" id="MobiDB-lite"/>
    </source>
</evidence>
<dbReference type="AlphaFoldDB" id="A0A437LWC3"/>
<protein>
    <submittedName>
        <fullName evidence="2">Uncharacterized protein</fullName>
    </submittedName>
</protein>
<dbReference type="RefSeq" id="WP_127790297.1">
    <property type="nucleotide sequence ID" value="NZ_SACL01000017.1"/>
</dbReference>
<evidence type="ECO:0000313" key="2">
    <source>
        <dbReference type="EMBL" id="RVT89617.1"/>
    </source>
</evidence>
<organism evidence="2 3">
    <name type="scientific">Rhodovarius crocodyli</name>
    <dbReference type="NCBI Taxonomy" id="1979269"/>
    <lineage>
        <taxon>Bacteria</taxon>
        <taxon>Pseudomonadati</taxon>
        <taxon>Pseudomonadota</taxon>
        <taxon>Alphaproteobacteria</taxon>
        <taxon>Acetobacterales</taxon>
        <taxon>Roseomonadaceae</taxon>
        <taxon>Rhodovarius</taxon>
    </lineage>
</organism>
<reference evidence="2 3" key="1">
    <citation type="submission" date="2019-01" db="EMBL/GenBank/DDBJ databases">
        <authorList>
            <person name="Chen W.-M."/>
        </authorList>
    </citation>
    <scope>NUCLEOTIDE SEQUENCE [LARGE SCALE GENOMIC DNA]</scope>
    <source>
        <strain evidence="2 3">CCP-6</strain>
    </source>
</reference>
<dbReference type="Proteomes" id="UP000282957">
    <property type="component" value="Unassembled WGS sequence"/>
</dbReference>
<evidence type="ECO:0000313" key="3">
    <source>
        <dbReference type="Proteomes" id="UP000282957"/>
    </source>
</evidence>
<name>A0A437LWC3_9PROT</name>
<sequence length="121" mass="13251">MLAAILSGPNPAAAQSPLLQRPPAPLQVRQPCDELRGQSRAYFECLSQRRPAPATAPFSPGPCAAIADLRARMECQGRLAVSPVPRTSGPPQRCTFVAPCTDGRGRYYLTDRNEKVYFPRR</sequence>
<accession>A0A437LWC3</accession>
<comment type="caution">
    <text evidence="2">The sequence shown here is derived from an EMBL/GenBank/DDBJ whole genome shotgun (WGS) entry which is preliminary data.</text>
</comment>
<feature type="region of interest" description="Disordered" evidence="1">
    <location>
        <begin position="1"/>
        <end position="25"/>
    </location>
</feature>